<dbReference type="Proteomes" id="UP000287756">
    <property type="component" value="Chromosome"/>
</dbReference>
<organism evidence="3 4">
    <name type="scientific">Halobacillus litoralis</name>
    <dbReference type="NCBI Taxonomy" id="45668"/>
    <lineage>
        <taxon>Bacteria</taxon>
        <taxon>Bacillati</taxon>
        <taxon>Bacillota</taxon>
        <taxon>Bacilli</taxon>
        <taxon>Bacillales</taxon>
        <taxon>Bacillaceae</taxon>
        <taxon>Halobacillus</taxon>
    </lineage>
</organism>
<keyword evidence="1" id="KW-0175">Coiled coil</keyword>
<name>A0A410M9Y8_9BACI</name>
<evidence type="ECO:0000256" key="2">
    <source>
        <dbReference type="SAM" id="MobiDB-lite"/>
    </source>
</evidence>
<feature type="region of interest" description="Disordered" evidence="2">
    <location>
        <begin position="1"/>
        <end position="21"/>
    </location>
</feature>
<dbReference type="KEGG" id="hli:HLI_04280"/>
<feature type="compositionally biased region" description="Basic and acidic residues" evidence="2">
    <location>
        <begin position="1"/>
        <end position="16"/>
    </location>
</feature>
<evidence type="ECO:0000313" key="3">
    <source>
        <dbReference type="EMBL" id="QAS51493.1"/>
    </source>
</evidence>
<proteinExistence type="predicted"/>
<accession>A0A410M9Y8</accession>
<dbReference type="RefSeq" id="WP_128523301.1">
    <property type="nucleotide sequence ID" value="NZ_CANLVY010000003.1"/>
</dbReference>
<reference evidence="3 4" key="1">
    <citation type="submission" date="2018-01" db="EMBL/GenBank/DDBJ databases">
        <title>The whole genome sequencing and assembly of Halobacillus litoralis ERB031 strain.</title>
        <authorList>
            <person name="Lee S.-J."/>
            <person name="Park M.-K."/>
            <person name="Kim J.-Y."/>
            <person name="Lee Y.-J."/>
            <person name="Yi H."/>
            <person name="Bahn Y.-S."/>
            <person name="Kim J.F."/>
            <person name="Lee D.-W."/>
        </authorList>
    </citation>
    <scope>NUCLEOTIDE SEQUENCE [LARGE SCALE GENOMIC DNA]</scope>
    <source>
        <strain evidence="3 4">ERB 031</strain>
    </source>
</reference>
<dbReference type="AlphaFoldDB" id="A0A410M9Y8"/>
<gene>
    <name evidence="3" type="ORF">HLI_04280</name>
</gene>
<protein>
    <submittedName>
        <fullName evidence="3">Uncharacterized protein</fullName>
    </submittedName>
</protein>
<dbReference type="OrthoDB" id="9952882at2"/>
<dbReference type="EMBL" id="CP026118">
    <property type="protein sequence ID" value="QAS51493.1"/>
    <property type="molecule type" value="Genomic_DNA"/>
</dbReference>
<sequence>MINFDDIYRKNQKEESTSQSNDLDLDSLLKLASKFTNQDTLLDKLSKAGVASDSNEVDISSIVEDISQAASHTFAGIENELSGIKAELEKLNKNVETLIEKE</sequence>
<evidence type="ECO:0000313" key="4">
    <source>
        <dbReference type="Proteomes" id="UP000287756"/>
    </source>
</evidence>
<evidence type="ECO:0000256" key="1">
    <source>
        <dbReference type="SAM" id="Coils"/>
    </source>
</evidence>
<feature type="coiled-coil region" evidence="1">
    <location>
        <begin position="74"/>
        <end position="101"/>
    </location>
</feature>